<dbReference type="Proteomes" id="UP000195221">
    <property type="component" value="Unassembled WGS sequence"/>
</dbReference>
<evidence type="ECO:0000313" key="2">
    <source>
        <dbReference type="Proteomes" id="UP000195221"/>
    </source>
</evidence>
<comment type="caution">
    <text evidence="1">The sequence shown here is derived from an EMBL/GenBank/DDBJ whole genome shotgun (WGS) entry which is preliminary data.</text>
</comment>
<dbReference type="AlphaFoldDB" id="A0A242MDZ0"/>
<organism evidence="1 2">
    <name type="scientific">Caballeronia sordidicola</name>
    <name type="common">Burkholderia sordidicola</name>
    <dbReference type="NCBI Taxonomy" id="196367"/>
    <lineage>
        <taxon>Bacteria</taxon>
        <taxon>Pseudomonadati</taxon>
        <taxon>Pseudomonadota</taxon>
        <taxon>Betaproteobacteria</taxon>
        <taxon>Burkholderiales</taxon>
        <taxon>Burkholderiaceae</taxon>
        <taxon>Caballeronia</taxon>
    </lineage>
</organism>
<dbReference type="RefSeq" id="WP_075359877.1">
    <property type="nucleotide sequence ID" value="NZ_MSRG01000081.1"/>
</dbReference>
<protein>
    <submittedName>
        <fullName evidence="1">Uncharacterized protein</fullName>
    </submittedName>
</protein>
<proteinExistence type="predicted"/>
<sequence>MGDAWQCKPCQDKKLAPVEPVSKTKKKLTAKLPPHVQDVVDGATINVKSYDEENGYRVLVNTSLMGHFYIADDLTGRVEKAFPGLNESQVQRVIAMFVARGKAAIARARLPGKPKRNFVTDWD</sequence>
<reference evidence="1 2" key="1">
    <citation type="submission" date="2017-03" db="EMBL/GenBank/DDBJ databases">
        <title>Genome analysis of strain PAMC 26577.</title>
        <authorList>
            <person name="Oh H.-M."/>
            <person name="Yang J.-A."/>
        </authorList>
    </citation>
    <scope>NUCLEOTIDE SEQUENCE [LARGE SCALE GENOMIC DNA]</scope>
    <source>
        <strain evidence="1 2">PAMC 26577</strain>
    </source>
</reference>
<name>A0A242MDZ0_CABSO</name>
<accession>A0A242MDZ0</accession>
<evidence type="ECO:0000313" key="1">
    <source>
        <dbReference type="EMBL" id="OTP69498.1"/>
    </source>
</evidence>
<dbReference type="EMBL" id="NBTZ01000115">
    <property type="protein sequence ID" value="OTP69498.1"/>
    <property type="molecule type" value="Genomic_DNA"/>
</dbReference>
<gene>
    <name evidence="1" type="ORF">PAMC26577_31135</name>
</gene>